<evidence type="ECO:0000313" key="3">
    <source>
        <dbReference type="Proteomes" id="UP001163823"/>
    </source>
</evidence>
<dbReference type="AlphaFoldDB" id="A0AAD7QGR1"/>
<dbReference type="Pfam" id="PF03478">
    <property type="entry name" value="Beta-prop_KIB1-4"/>
    <property type="match status" value="1"/>
</dbReference>
<evidence type="ECO:0000259" key="1">
    <source>
        <dbReference type="Pfam" id="PF03478"/>
    </source>
</evidence>
<comment type="caution">
    <text evidence="2">The sequence shown here is derived from an EMBL/GenBank/DDBJ whole genome shotgun (WGS) entry which is preliminary data.</text>
</comment>
<protein>
    <submittedName>
        <fullName evidence="2">F-box protein</fullName>
    </submittedName>
</protein>
<dbReference type="KEGG" id="qsa:O6P43_000527"/>
<dbReference type="InterPro" id="IPR005174">
    <property type="entry name" value="KIB1-4_b-propeller"/>
</dbReference>
<organism evidence="2 3">
    <name type="scientific">Quillaja saponaria</name>
    <name type="common">Soap bark tree</name>
    <dbReference type="NCBI Taxonomy" id="32244"/>
    <lineage>
        <taxon>Eukaryota</taxon>
        <taxon>Viridiplantae</taxon>
        <taxon>Streptophyta</taxon>
        <taxon>Embryophyta</taxon>
        <taxon>Tracheophyta</taxon>
        <taxon>Spermatophyta</taxon>
        <taxon>Magnoliopsida</taxon>
        <taxon>eudicotyledons</taxon>
        <taxon>Gunneridae</taxon>
        <taxon>Pentapetalae</taxon>
        <taxon>rosids</taxon>
        <taxon>fabids</taxon>
        <taxon>Fabales</taxon>
        <taxon>Quillajaceae</taxon>
        <taxon>Quillaja</taxon>
    </lineage>
</organism>
<dbReference type="EMBL" id="JARAOO010000001">
    <property type="protein sequence ID" value="KAJ7981240.1"/>
    <property type="molecule type" value="Genomic_DNA"/>
</dbReference>
<name>A0AAD7QGR1_QUISA</name>
<gene>
    <name evidence="2" type="ORF">O6P43_000527</name>
</gene>
<dbReference type="InterPro" id="IPR051304">
    <property type="entry name" value="SCF_F-box_domain"/>
</dbReference>
<dbReference type="PANTHER" id="PTHR47123">
    <property type="entry name" value="F-BOX PROTEIN SKIP23"/>
    <property type="match status" value="1"/>
</dbReference>
<accession>A0AAD7QGR1</accession>
<keyword evidence="3" id="KW-1185">Reference proteome</keyword>
<reference evidence="2 3" key="1">
    <citation type="journal article" date="2023" name="Science">
        <title>Elucidation of the pathway for biosynthesis of saponin adjuvants from the soapbark tree.</title>
        <authorList>
            <person name="Reed J."/>
            <person name="Orme A."/>
            <person name="El-Demerdash A."/>
            <person name="Owen C."/>
            <person name="Martin L.B.B."/>
            <person name="Misra R.C."/>
            <person name="Kikuchi S."/>
            <person name="Rejzek M."/>
            <person name="Martin A.C."/>
            <person name="Harkess A."/>
            <person name="Leebens-Mack J."/>
            <person name="Louveau T."/>
            <person name="Stephenson M.J."/>
            <person name="Osbourn A."/>
        </authorList>
    </citation>
    <scope>NUCLEOTIDE SEQUENCE [LARGE SCALE GENOMIC DNA]</scope>
    <source>
        <strain evidence="2">S10</strain>
    </source>
</reference>
<evidence type="ECO:0000313" key="2">
    <source>
        <dbReference type="EMBL" id="KAJ7981240.1"/>
    </source>
</evidence>
<feature type="domain" description="KIB1-4 beta-propeller" evidence="1">
    <location>
        <begin position="2"/>
        <end position="130"/>
    </location>
</feature>
<sequence length="177" mass="20430">MGDDDWTLIENGCLSDMYIDIAYHNGKFSAMDITGQIMLVDCSSLQPITITSVAPPEMPSVFQSERDHRAHFKVHKLDEEKQMWIPVVSLGDQVLFLDTKCSLSVSAQDLIGFGCKRNCIYFIFYGYTWDCAYEGFNTWMFDLKNRSVKLVPRVPDKPHLLLSPQPWLRRSKRTKKI</sequence>
<dbReference type="PANTHER" id="PTHR47123:SF15">
    <property type="entry name" value="F-BOX PROTEIN SKIP23"/>
    <property type="match status" value="1"/>
</dbReference>
<proteinExistence type="predicted"/>
<dbReference type="Proteomes" id="UP001163823">
    <property type="component" value="Chromosome 1"/>
</dbReference>